<gene>
    <name evidence="1" type="ORF">FXF68_08665</name>
</gene>
<evidence type="ECO:0000313" key="2">
    <source>
        <dbReference type="Proteomes" id="UP000323505"/>
    </source>
</evidence>
<dbReference type="AlphaFoldDB" id="A0A5D3FQS9"/>
<dbReference type="Proteomes" id="UP000323505">
    <property type="component" value="Unassembled WGS sequence"/>
</dbReference>
<reference evidence="1 2" key="1">
    <citation type="submission" date="2019-08" db="EMBL/GenBank/DDBJ databases">
        <title>Actinomadura sp. nov. CYP1-5 isolated from mountain soil.</title>
        <authorList>
            <person name="Songsumanus A."/>
            <person name="Kuncharoen N."/>
            <person name="Kudo T."/>
            <person name="Yuki M."/>
            <person name="Igarashi Y."/>
            <person name="Tanasupawat S."/>
        </authorList>
    </citation>
    <scope>NUCLEOTIDE SEQUENCE [LARGE SCALE GENOMIC DNA]</scope>
    <source>
        <strain evidence="1 2">CYP1-5</strain>
    </source>
</reference>
<comment type="caution">
    <text evidence="1">The sequence shown here is derived from an EMBL/GenBank/DDBJ whole genome shotgun (WGS) entry which is preliminary data.</text>
</comment>
<sequence length="213" mass="24008">MTDRTGRHVKSLNLYAGRAGMRSSVQYDESEKWLPIGDGYELPHQFTVTYVPRSGSADPIGFEIHFEVIDGAPQSREVRILATPGNREVRNADLRAIPVEEITEQVAAQLAVQYRTDEQGNRRRVARFILTEDGQREGITAVRTARRQVRRRVTNEILRQVAEVYRENLAHAPVRAVAEHFDLGSDRTARRWVQQARAAGHLGSAVKGKAGER</sequence>
<name>A0A5D3FQS9_9ACTN</name>
<dbReference type="RefSeq" id="WP_148758439.1">
    <property type="nucleotide sequence ID" value="NZ_VSRQ01000002.1"/>
</dbReference>
<proteinExistence type="predicted"/>
<keyword evidence="2" id="KW-1185">Reference proteome</keyword>
<protein>
    <submittedName>
        <fullName evidence="1">Uncharacterized protein</fullName>
    </submittedName>
</protein>
<evidence type="ECO:0000313" key="1">
    <source>
        <dbReference type="EMBL" id="TYK50579.1"/>
    </source>
</evidence>
<organism evidence="1 2">
    <name type="scientific">Actinomadura decatromicini</name>
    <dbReference type="NCBI Taxonomy" id="2604572"/>
    <lineage>
        <taxon>Bacteria</taxon>
        <taxon>Bacillati</taxon>
        <taxon>Actinomycetota</taxon>
        <taxon>Actinomycetes</taxon>
        <taxon>Streptosporangiales</taxon>
        <taxon>Thermomonosporaceae</taxon>
        <taxon>Actinomadura</taxon>
    </lineage>
</organism>
<accession>A0A5D3FQS9</accession>
<dbReference type="EMBL" id="VSRQ01000002">
    <property type="protein sequence ID" value="TYK50579.1"/>
    <property type="molecule type" value="Genomic_DNA"/>
</dbReference>